<reference evidence="2" key="1">
    <citation type="submission" date="2014-05" db="EMBL/GenBank/DDBJ databases">
        <title>The transcriptome of the halophilic microalga Tetraselmis sp. GSL018 isolated from the Great Salt Lake, Utah.</title>
        <authorList>
            <person name="Jinkerson R.E."/>
            <person name="D'Adamo S."/>
            <person name="Posewitz M.C."/>
        </authorList>
    </citation>
    <scope>NUCLEOTIDE SEQUENCE</scope>
    <source>
        <strain evidence="2">GSL018</strain>
    </source>
</reference>
<proteinExistence type="predicted"/>
<evidence type="ECO:0000313" key="2">
    <source>
        <dbReference type="EMBL" id="JAC77171.1"/>
    </source>
</evidence>
<dbReference type="AlphaFoldDB" id="A0A061S322"/>
<dbReference type="EMBL" id="GBEZ01008367">
    <property type="protein sequence ID" value="JAC77171.1"/>
    <property type="molecule type" value="Transcribed_RNA"/>
</dbReference>
<gene>
    <name evidence="2" type="ORF">TSPGSL018_18356</name>
</gene>
<feature type="non-terminal residue" evidence="2">
    <location>
        <position position="80"/>
    </location>
</feature>
<protein>
    <submittedName>
        <fullName evidence="2">Uncharacterized protein</fullName>
    </submittedName>
</protein>
<feature type="compositionally biased region" description="Low complexity" evidence="1">
    <location>
        <begin position="1"/>
        <end position="18"/>
    </location>
</feature>
<feature type="region of interest" description="Disordered" evidence="1">
    <location>
        <begin position="1"/>
        <end position="24"/>
    </location>
</feature>
<name>A0A061S322_9CHLO</name>
<evidence type="ECO:0000256" key="1">
    <source>
        <dbReference type="SAM" id="MobiDB-lite"/>
    </source>
</evidence>
<organism evidence="2">
    <name type="scientific">Tetraselmis sp. GSL018</name>
    <dbReference type="NCBI Taxonomy" id="582737"/>
    <lineage>
        <taxon>Eukaryota</taxon>
        <taxon>Viridiplantae</taxon>
        <taxon>Chlorophyta</taxon>
        <taxon>core chlorophytes</taxon>
        <taxon>Chlorodendrophyceae</taxon>
        <taxon>Chlorodendrales</taxon>
        <taxon>Chlorodendraceae</taxon>
        <taxon>Tetraselmis</taxon>
    </lineage>
</organism>
<sequence>SLSLSLPFSLPHSLSLPSSLPPSVPLPPSFPLSLSLPPPASQPRFFFSVVFSVCACPFPAFPPLKPQRGLLESGWSVRGL</sequence>
<feature type="non-terminal residue" evidence="2">
    <location>
        <position position="1"/>
    </location>
</feature>
<accession>A0A061S322</accession>